<proteinExistence type="predicted"/>
<dbReference type="Proteomes" id="UP000007590">
    <property type="component" value="Chromosome"/>
</dbReference>
<keyword evidence="2" id="KW-1185">Reference proteome</keyword>
<accession>H8KXB6</accession>
<sequence>MKTLNDNWFTEGRIDFELKKYTLLSYLQDINLHFRKNKLYPPLSDLIYHYGKLIEFKENKSSFFKLFPEHLIDINLKELQFTYDKIIADDQLMQEIENIISYAIAEMNKPLQDGKEIYDFVEEQLTIEPVGVIPIHKDEGYLFICDGNFRDVKVYQYRITLIEDAKERLRGIHTSYIMSYANTFFNTLENIKIDLIKTRKTLPIPAVYRIETDLTFPIEETLLPVAKRTFVKYISAA</sequence>
<dbReference type="OrthoDB" id="1523307at2"/>
<protein>
    <submittedName>
        <fullName evidence="1">Uncharacterized protein</fullName>
    </submittedName>
</protein>
<dbReference type="RefSeq" id="WP_014681668.1">
    <property type="nucleotide sequence ID" value="NC_017770.1"/>
</dbReference>
<organism evidence="1 2">
    <name type="scientific">Solitalea canadensis (strain ATCC 29591 / DSM 3403 / JCM 21819 / LMG 8368 / NBRC 15130 / NCIMB 12057 / USAM 9D)</name>
    <name type="common">Flexibacter canadensis</name>
    <dbReference type="NCBI Taxonomy" id="929556"/>
    <lineage>
        <taxon>Bacteria</taxon>
        <taxon>Pseudomonadati</taxon>
        <taxon>Bacteroidota</taxon>
        <taxon>Sphingobacteriia</taxon>
        <taxon>Sphingobacteriales</taxon>
        <taxon>Sphingobacteriaceae</taxon>
        <taxon>Solitalea</taxon>
    </lineage>
</organism>
<dbReference type="HOGENOM" id="CLU_1178403_0_0_10"/>
<gene>
    <name evidence="1" type="ordered locus">Solca_3440</name>
</gene>
<name>H8KXB6_SOLCM</name>
<evidence type="ECO:0000313" key="1">
    <source>
        <dbReference type="EMBL" id="AFD08445.1"/>
    </source>
</evidence>
<reference evidence="1" key="1">
    <citation type="submission" date="2012-02" db="EMBL/GenBank/DDBJ databases">
        <title>The complete genome of Solitalea canadensis DSM 3403.</title>
        <authorList>
            <consortium name="US DOE Joint Genome Institute (JGI-PGF)"/>
            <person name="Lucas S."/>
            <person name="Copeland A."/>
            <person name="Lapidus A."/>
            <person name="Glavina del Rio T."/>
            <person name="Dalin E."/>
            <person name="Tice H."/>
            <person name="Bruce D."/>
            <person name="Goodwin L."/>
            <person name="Pitluck S."/>
            <person name="Peters L."/>
            <person name="Ovchinnikova G."/>
            <person name="Lu M."/>
            <person name="Kyrpides N."/>
            <person name="Mavromatis K."/>
            <person name="Ivanova N."/>
            <person name="Brettin T."/>
            <person name="Detter J.C."/>
            <person name="Han C."/>
            <person name="Larimer F."/>
            <person name="Land M."/>
            <person name="Hauser L."/>
            <person name="Markowitz V."/>
            <person name="Cheng J.-F."/>
            <person name="Hugenholtz P."/>
            <person name="Woyke T."/>
            <person name="Wu D."/>
            <person name="Spring S."/>
            <person name="Schroeder M."/>
            <person name="Kopitz M."/>
            <person name="Brambilla E."/>
            <person name="Klenk H.-P."/>
            <person name="Eisen J.A."/>
        </authorList>
    </citation>
    <scope>NUCLEOTIDE SEQUENCE</scope>
    <source>
        <strain evidence="1">DSM 3403</strain>
    </source>
</reference>
<dbReference type="eggNOG" id="ENOG502ZA5E">
    <property type="taxonomic scope" value="Bacteria"/>
</dbReference>
<dbReference type="STRING" id="929556.Solca_3440"/>
<dbReference type="KEGG" id="scn:Solca_3440"/>
<dbReference type="EMBL" id="CP003349">
    <property type="protein sequence ID" value="AFD08445.1"/>
    <property type="molecule type" value="Genomic_DNA"/>
</dbReference>
<evidence type="ECO:0000313" key="2">
    <source>
        <dbReference type="Proteomes" id="UP000007590"/>
    </source>
</evidence>
<dbReference type="AlphaFoldDB" id="H8KXB6"/>